<proteinExistence type="inferred from homology"/>
<feature type="domain" description="Glycosyltransferase 2-like" evidence="5">
    <location>
        <begin position="48"/>
        <end position="212"/>
    </location>
</feature>
<dbReference type="Proteomes" id="UP000198929">
    <property type="component" value="Unassembled WGS sequence"/>
</dbReference>
<feature type="transmembrane region" description="Helical" evidence="4">
    <location>
        <begin position="296"/>
        <end position="319"/>
    </location>
</feature>
<protein>
    <submittedName>
        <fullName evidence="6">Glycosyltransferase, catalytic subunit of cellulose synthase and poly-beta-1,6-N-acetylglucosamine synthase</fullName>
    </submittedName>
</protein>
<dbReference type="PANTHER" id="PTHR43630">
    <property type="entry name" value="POLY-BETA-1,6-N-ACETYL-D-GLUCOSAMINE SYNTHASE"/>
    <property type="match status" value="1"/>
</dbReference>
<gene>
    <name evidence="6" type="ORF">SAMN05661109_01040</name>
</gene>
<dbReference type="AlphaFoldDB" id="A0A1H9S3H6"/>
<evidence type="ECO:0000256" key="1">
    <source>
        <dbReference type="ARBA" id="ARBA00006739"/>
    </source>
</evidence>
<keyword evidence="7" id="KW-1185">Reference proteome</keyword>
<dbReference type="InterPro" id="IPR029044">
    <property type="entry name" value="Nucleotide-diphossugar_trans"/>
</dbReference>
<dbReference type="Pfam" id="PF00535">
    <property type="entry name" value="Glycos_transf_2"/>
    <property type="match status" value="1"/>
</dbReference>
<keyword evidence="4" id="KW-0812">Transmembrane</keyword>
<keyword evidence="4" id="KW-0472">Membrane</keyword>
<feature type="transmembrane region" description="Helical" evidence="4">
    <location>
        <begin position="6"/>
        <end position="28"/>
    </location>
</feature>
<feature type="transmembrane region" description="Helical" evidence="4">
    <location>
        <begin position="339"/>
        <end position="359"/>
    </location>
</feature>
<dbReference type="CDD" id="cd06423">
    <property type="entry name" value="CESA_like"/>
    <property type="match status" value="1"/>
</dbReference>
<evidence type="ECO:0000259" key="5">
    <source>
        <dbReference type="Pfam" id="PF00535"/>
    </source>
</evidence>
<comment type="similarity">
    <text evidence="1">Belongs to the glycosyltransferase 2 family.</text>
</comment>
<accession>A0A1H9S3H6</accession>
<dbReference type="STRING" id="1121357.SAMN05661109_01040"/>
<dbReference type="InterPro" id="IPR001173">
    <property type="entry name" value="Glyco_trans_2-like"/>
</dbReference>
<keyword evidence="2" id="KW-0328">Glycosyltransferase</keyword>
<name>A0A1H9S3H6_9CORY</name>
<evidence type="ECO:0000256" key="3">
    <source>
        <dbReference type="ARBA" id="ARBA00022679"/>
    </source>
</evidence>
<dbReference type="Gene3D" id="3.90.550.10">
    <property type="entry name" value="Spore Coat Polysaccharide Biosynthesis Protein SpsA, Chain A"/>
    <property type="match status" value="1"/>
</dbReference>
<dbReference type="PANTHER" id="PTHR43630:SF1">
    <property type="entry name" value="POLY-BETA-1,6-N-ACETYL-D-GLUCOSAMINE SYNTHASE"/>
    <property type="match status" value="1"/>
</dbReference>
<evidence type="ECO:0000313" key="7">
    <source>
        <dbReference type="Proteomes" id="UP000198929"/>
    </source>
</evidence>
<reference evidence="7" key="1">
    <citation type="submission" date="2016-10" db="EMBL/GenBank/DDBJ databases">
        <authorList>
            <person name="Varghese N."/>
            <person name="Submissions S."/>
        </authorList>
    </citation>
    <scope>NUCLEOTIDE SEQUENCE [LARGE SCALE GENOMIC DNA]</scope>
    <source>
        <strain evidence="7">DSM 20524</strain>
    </source>
</reference>
<keyword evidence="4" id="KW-1133">Transmembrane helix</keyword>
<evidence type="ECO:0000256" key="4">
    <source>
        <dbReference type="SAM" id="Phobius"/>
    </source>
</evidence>
<keyword evidence="3 6" id="KW-0808">Transferase</keyword>
<feature type="transmembrane region" description="Helical" evidence="4">
    <location>
        <begin position="371"/>
        <end position="391"/>
    </location>
</feature>
<dbReference type="SUPFAM" id="SSF53448">
    <property type="entry name" value="Nucleotide-diphospho-sugar transferases"/>
    <property type="match status" value="1"/>
</dbReference>
<evidence type="ECO:0000313" key="6">
    <source>
        <dbReference type="EMBL" id="SER79550.1"/>
    </source>
</evidence>
<sequence>MMAFYIFTMGLLLFRLLFVPFGLVHEFLARRRQTRGNLGVLPTAPTVSVVVPAHNEETVLEACVMSILGSGYENMEIVIVDDGSTDRTREIGEALAAQRDKVRYIYQDNAGKGAALNHGYRESTGEFLMFIDADSVFTPQTVPEMLKAFHSANIGAVCGDDRPSNLDRVLTRFLALITHVGTGLVRRAFDVLRVVPVISGNCGTFRRSCLDEVALADPGRPLREDTIGEDLELTWKIHRTDWRIAFAPHALVYAESPSTVKALFKQRVRWARGLLQSLRYHWKCMFTLKYGSFGPYLWFAVATMIVLPITQIVLMGWAIWDLQNVTWATSAREFWAGTWGVLLASGLVLSVILLVIAMAMSNSLKDLRHAWALPIWPFYSILMSFTMVRALHLEIAHAEQVWNKPERTGVISRSDTTQLESPPAINGSTTIAV</sequence>
<dbReference type="GO" id="GO:0016757">
    <property type="term" value="F:glycosyltransferase activity"/>
    <property type="evidence" value="ECO:0007669"/>
    <property type="project" value="UniProtKB-KW"/>
</dbReference>
<evidence type="ECO:0000256" key="2">
    <source>
        <dbReference type="ARBA" id="ARBA00022676"/>
    </source>
</evidence>
<dbReference type="RefSeq" id="WP_092257169.1">
    <property type="nucleotide sequence ID" value="NZ_CP047199.1"/>
</dbReference>
<organism evidence="6 7">
    <name type="scientific">Corynebacterium cystitidis DSM 20524</name>
    <dbReference type="NCBI Taxonomy" id="1121357"/>
    <lineage>
        <taxon>Bacteria</taxon>
        <taxon>Bacillati</taxon>
        <taxon>Actinomycetota</taxon>
        <taxon>Actinomycetes</taxon>
        <taxon>Mycobacteriales</taxon>
        <taxon>Corynebacteriaceae</taxon>
        <taxon>Corynebacterium</taxon>
    </lineage>
</organism>
<dbReference type="EMBL" id="FOGQ01000003">
    <property type="protein sequence ID" value="SER79550.1"/>
    <property type="molecule type" value="Genomic_DNA"/>
</dbReference>